<proteinExistence type="predicted"/>
<name>A0A1J1HLJ1_9DIPT</name>
<evidence type="ECO:0000313" key="1">
    <source>
        <dbReference type="EMBL" id="CRK88410.1"/>
    </source>
</evidence>
<accession>A0A1J1HLJ1</accession>
<protein>
    <submittedName>
        <fullName evidence="1">CLUMA_CG002194, isoform A</fullName>
    </submittedName>
</protein>
<dbReference type="AlphaFoldDB" id="A0A1J1HLJ1"/>
<dbReference type="EMBL" id="CVRI01000007">
    <property type="protein sequence ID" value="CRK88410.1"/>
    <property type="molecule type" value="Genomic_DNA"/>
</dbReference>
<keyword evidence="2" id="KW-1185">Reference proteome</keyword>
<evidence type="ECO:0000313" key="2">
    <source>
        <dbReference type="Proteomes" id="UP000183832"/>
    </source>
</evidence>
<dbReference type="Proteomes" id="UP000183832">
    <property type="component" value="Unassembled WGS sequence"/>
</dbReference>
<gene>
    <name evidence="1" type="ORF">CLUMA_CG002194</name>
</gene>
<reference evidence="1 2" key="1">
    <citation type="submission" date="2015-04" db="EMBL/GenBank/DDBJ databases">
        <authorList>
            <person name="Syromyatnikov M.Y."/>
            <person name="Popov V.N."/>
        </authorList>
    </citation>
    <scope>NUCLEOTIDE SEQUENCE [LARGE SCALE GENOMIC DNA]</scope>
</reference>
<sequence>MLKIKELKPFQPQDDKQFPSPLQHQFNILSCEFIVLRFTKKHYKKNKRKSTSLRPDFFLFIIAKSKILHLRFHIKREMFLAFILPHLDYFRHLRTNTDGSSSKNQERVYVSEDGLYSVKVEWLARRRWHMATKITTSYDNDCNELAWKVTIEIALIIFLCHNCFSYRKSPQNVFVAKQENNARHFTALSFVFSCIKTTARLHSKSTCSYNQHTTALLVLRVRLNKEPVVTEKKGEKDCEKSFKCLFERIKKNIFVAYLLKAVGSPTRLVGTADPSPAPQEIVLLENKTKGQIIGKNWRAKALLLH</sequence>
<organism evidence="1 2">
    <name type="scientific">Clunio marinus</name>
    <dbReference type="NCBI Taxonomy" id="568069"/>
    <lineage>
        <taxon>Eukaryota</taxon>
        <taxon>Metazoa</taxon>
        <taxon>Ecdysozoa</taxon>
        <taxon>Arthropoda</taxon>
        <taxon>Hexapoda</taxon>
        <taxon>Insecta</taxon>
        <taxon>Pterygota</taxon>
        <taxon>Neoptera</taxon>
        <taxon>Endopterygota</taxon>
        <taxon>Diptera</taxon>
        <taxon>Nematocera</taxon>
        <taxon>Chironomoidea</taxon>
        <taxon>Chironomidae</taxon>
        <taxon>Clunio</taxon>
    </lineage>
</organism>